<reference evidence="1" key="1">
    <citation type="submission" date="2012-09" db="EMBL/GenBank/DDBJ databases">
        <authorList>
            <person name="Martin A.A."/>
        </authorList>
    </citation>
    <scope>NUCLEOTIDE SEQUENCE</scope>
</reference>
<keyword evidence="1" id="KW-1185">Reference proteome</keyword>
<sequence length="87" mass="9908">MHSTSYACSEWGRMHGAFLMYDYCGGRFPCDYVLPKIVVPTLIMNGGQDRFCGDAKACFLSVLKNVNRWFLRGRLNFLGVRPIILLV</sequence>
<dbReference type="Proteomes" id="UP000035642">
    <property type="component" value="Unassembled WGS sequence"/>
</dbReference>
<proteinExistence type="predicted"/>
<dbReference type="WBParaSite" id="ACAC_0000601601-mRNA-1">
    <property type="protein sequence ID" value="ACAC_0000601601-mRNA-1"/>
    <property type="gene ID" value="ACAC_0000601601"/>
</dbReference>
<dbReference type="AlphaFoldDB" id="A0A0K0D7H1"/>
<reference evidence="2" key="2">
    <citation type="submission" date="2017-02" db="UniProtKB">
        <authorList>
            <consortium name="WormBaseParasite"/>
        </authorList>
    </citation>
    <scope>IDENTIFICATION</scope>
</reference>
<evidence type="ECO:0000313" key="1">
    <source>
        <dbReference type="Proteomes" id="UP000035642"/>
    </source>
</evidence>
<organism evidence="1 2">
    <name type="scientific">Angiostrongylus cantonensis</name>
    <name type="common">Rat lungworm</name>
    <dbReference type="NCBI Taxonomy" id="6313"/>
    <lineage>
        <taxon>Eukaryota</taxon>
        <taxon>Metazoa</taxon>
        <taxon>Ecdysozoa</taxon>
        <taxon>Nematoda</taxon>
        <taxon>Chromadorea</taxon>
        <taxon>Rhabditida</taxon>
        <taxon>Rhabditina</taxon>
        <taxon>Rhabditomorpha</taxon>
        <taxon>Strongyloidea</taxon>
        <taxon>Metastrongylidae</taxon>
        <taxon>Angiostrongylus</taxon>
    </lineage>
</organism>
<dbReference type="STRING" id="6313.A0A0K0D7H1"/>
<name>A0A0K0D7H1_ANGCA</name>
<accession>A0A0K0D7H1</accession>
<evidence type="ECO:0000313" key="2">
    <source>
        <dbReference type="WBParaSite" id="ACAC_0000601601-mRNA-1"/>
    </source>
</evidence>
<protein>
    <submittedName>
        <fullName evidence="2">Hydrolase_4 domain-containing protein</fullName>
    </submittedName>
</protein>